<proteinExistence type="predicted"/>
<dbReference type="AlphaFoldDB" id="A0A9P9AIN1"/>
<sequence>MISLRSYGRVIARSESPAYLLRWSEDGQTVHYGEVFRLSMAEFRLLGLHITRTITISTDATPLLSRYHFTPQREVGKSPLDSCSG</sequence>
<evidence type="ECO:0000313" key="2">
    <source>
        <dbReference type="Proteomes" id="UP000777438"/>
    </source>
</evidence>
<gene>
    <name evidence="1" type="ORF">B0T10DRAFT_415242</name>
</gene>
<reference evidence="1 2" key="1">
    <citation type="journal article" date="2021" name="Nat. Commun.">
        <title>Genetic determinants of endophytism in the Arabidopsis root mycobiome.</title>
        <authorList>
            <person name="Mesny F."/>
            <person name="Miyauchi S."/>
            <person name="Thiergart T."/>
            <person name="Pickel B."/>
            <person name="Atanasova L."/>
            <person name="Karlsson M."/>
            <person name="Huettel B."/>
            <person name="Barry K.W."/>
            <person name="Haridas S."/>
            <person name="Chen C."/>
            <person name="Bauer D."/>
            <person name="Andreopoulos W."/>
            <person name="Pangilinan J."/>
            <person name="LaButti K."/>
            <person name="Riley R."/>
            <person name="Lipzen A."/>
            <person name="Clum A."/>
            <person name="Drula E."/>
            <person name="Henrissat B."/>
            <person name="Kohler A."/>
            <person name="Grigoriev I.V."/>
            <person name="Martin F.M."/>
            <person name="Hacquard S."/>
        </authorList>
    </citation>
    <scope>NUCLEOTIDE SEQUENCE [LARGE SCALE GENOMIC DNA]</scope>
    <source>
        <strain evidence="1 2">MPI-CAGE-CH-0241</strain>
    </source>
</reference>
<evidence type="ECO:0000313" key="1">
    <source>
        <dbReference type="EMBL" id="KAH6874603.1"/>
    </source>
</evidence>
<accession>A0A9P9AIN1</accession>
<keyword evidence="2" id="KW-1185">Reference proteome</keyword>
<dbReference type="Proteomes" id="UP000777438">
    <property type="component" value="Unassembled WGS sequence"/>
</dbReference>
<name>A0A9P9AIN1_9HYPO</name>
<comment type="caution">
    <text evidence="1">The sequence shown here is derived from an EMBL/GenBank/DDBJ whole genome shotgun (WGS) entry which is preliminary data.</text>
</comment>
<protein>
    <submittedName>
        <fullName evidence="1">Uncharacterized protein</fullName>
    </submittedName>
</protein>
<dbReference type="EMBL" id="JAGPYM010000038">
    <property type="protein sequence ID" value="KAH6874603.1"/>
    <property type="molecule type" value="Genomic_DNA"/>
</dbReference>
<dbReference type="OrthoDB" id="4845846at2759"/>
<organism evidence="1 2">
    <name type="scientific">Thelonectria olida</name>
    <dbReference type="NCBI Taxonomy" id="1576542"/>
    <lineage>
        <taxon>Eukaryota</taxon>
        <taxon>Fungi</taxon>
        <taxon>Dikarya</taxon>
        <taxon>Ascomycota</taxon>
        <taxon>Pezizomycotina</taxon>
        <taxon>Sordariomycetes</taxon>
        <taxon>Hypocreomycetidae</taxon>
        <taxon>Hypocreales</taxon>
        <taxon>Nectriaceae</taxon>
        <taxon>Thelonectria</taxon>
    </lineage>
</organism>